<reference evidence="2 3" key="2">
    <citation type="submission" date="2021-08" db="EMBL/GenBank/DDBJ databases">
        <title>Rheinheimera aquimaris sp. nov., isolated from seawater of the East Sea in Korea.</title>
        <authorList>
            <person name="Kim K.H."/>
            <person name="Wenting R."/>
            <person name="Kim K.R."/>
            <person name="Jeon C.O."/>
        </authorList>
    </citation>
    <scope>NUCLEOTIDE SEQUENCE [LARGE SCALE GENOMIC DNA]</scope>
    <source>
        <strain evidence="2 3">MA-13</strain>
    </source>
</reference>
<proteinExistence type="predicted"/>
<evidence type="ECO:0000313" key="2">
    <source>
        <dbReference type="EMBL" id="MBZ9611182.1"/>
    </source>
</evidence>
<keyword evidence="1" id="KW-0472">Membrane</keyword>
<dbReference type="InterPro" id="IPR021344">
    <property type="entry name" value="DUF2970"/>
</dbReference>
<evidence type="ECO:0000313" key="3">
    <source>
        <dbReference type="Proteomes" id="UP000663814"/>
    </source>
</evidence>
<sequence length="65" mass="7089">MILATKPKLIQVIKAVLGAMVGVQSERQRQQDFQASSPLPYIIVGVVATLLFVVTLILVVNWVLA</sequence>
<organism evidence="2 3">
    <name type="scientific">Rheinheimera maricola</name>
    <dbReference type="NCBI Taxonomy" id="2793282"/>
    <lineage>
        <taxon>Bacteria</taxon>
        <taxon>Pseudomonadati</taxon>
        <taxon>Pseudomonadota</taxon>
        <taxon>Gammaproteobacteria</taxon>
        <taxon>Chromatiales</taxon>
        <taxon>Chromatiaceae</taxon>
        <taxon>Rheinheimera</taxon>
    </lineage>
</organism>
<comment type="caution">
    <text evidence="2">The sequence shown here is derived from an EMBL/GenBank/DDBJ whole genome shotgun (WGS) entry which is preliminary data.</text>
</comment>
<evidence type="ECO:0000256" key="1">
    <source>
        <dbReference type="SAM" id="Phobius"/>
    </source>
</evidence>
<feature type="transmembrane region" description="Helical" evidence="1">
    <location>
        <begin position="41"/>
        <end position="64"/>
    </location>
</feature>
<keyword evidence="3" id="KW-1185">Reference proteome</keyword>
<dbReference type="Pfam" id="PF11174">
    <property type="entry name" value="DUF2970"/>
    <property type="match status" value="1"/>
</dbReference>
<accession>A0ABS7X6L5</accession>
<dbReference type="EMBL" id="JAERPS020000002">
    <property type="protein sequence ID" value="MBZ9611182.1"/>
    <property type="molecule type" value="Genomic_DNA"/>
</dbReference>
<protein>
    <submittedName>
        <fullName evidence="2">DUF2970 domain-containing protein</fullName>
    </submittedName>
</protein>
<gene>
    <name evidence="2" type="ORF">I4W93_006195</name>
</gene>
<dbReference type="Proteomes" id="UP000663814">
    <property type="component" value="Unassembled WGS sequence"/>
</dbReference>
<name>A0ABS7X6L5_9GAMM</name>
<reference evidence="2 3" key="1">
    <citation type="submission" date="2020-12" db="EMBL/GenBank/DDBJ databases">
        <authorList>
            <person name="Ruan W."/>
            <person name="Khan S.A."/>
            <person name="Jeon C.O."/>
        </authorList>
    </citation>
    <scope>NUCLEOTIDE SEQUENCE [LARGE SCALE GENOMIC DNA]</scope>
    <source>
        <strain evidence="2 3">MA-13</strain>
    </source>
</reference>
<keyword evidence="1" id="KW-1133">Transmembrane helix</keyword>
<keyword evidence="1" id="KW-0812">Transmembrane</keyword>